<dbReference type="InterPro" id="IPR023851">
    <property type="entry name" value="Tscrpt_reg_TetR-type"/>
</dbReference>
<organism evidence="6 7">
    <name type="scientific">Mycolicibacterium hippocampi</name>
    <dbReference type="NCBI Taxonomy" id="659824"/>
    <lineage>
        <taxon>Bacteria</taxon>
        <taxon>Bacillati</taxon>
        <taxon>Actinomycetota</taxon>
        <taxon>Actinomycetes</taxon>
        <taxon>Mycobacteriales</taxon>
        <taxon>Mycobacteriaceae</taxon>
        <taxon>Mycolicibacterium</taxon>
    </lineage>
</organism>
<dbReference type="GO" id="GO:0003700">
    <property type="term" value="F:DNA-binding transcription factor activity"/>
    <property type="evidence" value="ECO:0007669"/>
    <property type="project" value="TreeGrafter"/>
</dbReference>
<dbReference type="EMBL" id="BLLB01000002">
    <property type="protein sequence ID" value="GFH01599.1"/>
    <property type="molecule type" value="Genomic_DNA"/>
</dbReference>
<evidence type="ECO:0000256" key="2">
    <source>
        <dbReference type="ARBA" id="ARBA00023125"/>
    </source>
</evidence>
<dbReference type="SUPFAM" id="SSF46689">
    <property type="entry name" value="Homeodomain-like"/>
    <property type="match status" value="1"/>
</dbReference>
<dbReference type="InterPro" id="IPR041347">
    <property type="entry name" value="MftR_C"/>
</dbReference>
<evidence type="ECO:0000313" key="7">
    <source>
        <dbReference type="Proteomes" id="UP000465304"/>
    </source>
</evidence>
<name>A0A7I9ZLB6_9MYCO</name>
<dbReference type="PROSITE" id="PS50977">
    <property type="entry name" value="HTH_TETR_2"/>
    <property type="match status" value="1"/>
</dbReference>
<dbReference type="PRINTS" id="PR00455">
    <property type="entry name" value="HTHTETR"/>
</dbReference>
<keyword evidence="2 4" id="KW-0238">DNA-binding</keyword>
<reference evidence="6 7" key="1">
    <citation type="journal article" date="2019" name="Emerg. Microbes Infect.">
        <title>Comprehensive subspecies identification of 175 nontuberculous mycobacteria species based on 7547 genomic profiles.</title>
        <authorList>
            <person name="Matsumoto Y."/>
            <person name="Kinjo T."/>
            <person name="Motooka D."/>
            <person name="Nabeya D."/>
            <person name="Jung N."/>
            <person name="Uechi K."/>
            <person name="Horii T."/>
            <person name="Iida T."/>
            <person name="Fujita J."/>
            <person name="Nakamura S."/>
        </authorList>
    </citation>
    <scope>NUCLEOTIDE SEQUENCE [LARGE SCALE GENOMIC DNA]</scope>
    <source>
        <strain evidence="6 7">JCM 30996</strain>
    </source>
</reference>
<keyword evidence="7" id="KW-1185">Reference proteome</keyword>
<dbReference type="GO" id="GO:0000976">
    <property type="term" value="F:transcription cis-regulatory region binding"/>
    <property type="evidence" value="ECO:0007669"/>
    <property type="project" value="TreeGrafter"/>
</dbReference>
<accession>A0A7I9ZLB6</accession>
<evidence type="ECO:0000256" key="4">
    <source>
        <dbReference type="PROSITE-ProRule" id="PRU00335"/>
    </source>
</evidence>
<gene>
    <name evidence="6" type="ORF">MHIP_20820</name>
</gene>
<dbReference type="Pfam" id="PF00440">
    <property type="entry name" value="TetR_N"/>
    <property type="match status" value="1"/>
</dbReference>
<keyword evidence="1" id="KW-0805">Transcription regulation</keyword>
<evidence type="ECO:0000313" key="6">
    <source>
        <dbReference type="EMBL" id="GFH01599.1"/>
    </source>
</evidence>
<dbReference type="PANTHER" id="PTHR30055:SF238">
    <property type="entry name" value="MYCOFACTOCIN BIOSYNTHESIS TRANSCRIPTIONAL REGULATOR MFTR-RELATED"/>
    <property type="match status" value="1"/>
</dbReference>
<dbReference type="InterPro" id="IPR009057">
    <property type="entry name" value="Homeodomain-like_sf"/>
</dbReference>
<proteinExistence type="predicted"/>
<dbReference type="Proteomes" id="UP000465304">
    <property type="component" value="Unassembled WGS sequence"/>
</dbReference>
<dbReference type="NCBIfam" id="TIGR03968">
    <property type="entry name" value="mycofact_TetR"/>
    <property type="match status" value="1"/>
</dbReference>
<dbReference type="Gene3D" id="1.10.10.60">
    <property type="entry name" value="Homeodomain-like"/>
    <property type="match status" value="1"/>
</dbReference>
<evidence type="ECO:0000256" key="3">
    <source>
        <dbReference type="ARBA" id="ARBA00023163"/>
    </source>
</evidence>
<dbReference type="AlphaFoldDB" id="A0A7I9ZLB6"/>
<dbReference type="PANTHER" id="PTHR30055">
    <property type="entry name" value="HTH-TYPE TRANSCRIPTIONAL REGULATOR RUTR"/>
    <property type="match status" value="1"/>
</dbReference>
<dbReference type="RefSeq" id="WP_163888365.1">
    <property type="nucleotide sequence ID" value="NZ_BLLB01000002.1"/>
</dbReference>
<evidence type="ECO:0000256" key="1">
    <source>
        <dbReference type="ARBA" id="ARBA00023015"/>
    </source>
</evidence>
<dbReference type="Pfam" id="PF17754">
    <property type="entry name" value="TetR_C_14"/>
    <property type="match status" value="1"/>
</dbReference>
<feature type="domain" description="HTH tetR-type" evidence="5">
    <location>
        <begin position="19"/>
        <end position="79"/>
    </location>
</feature>
<dbReference type="InterPro" id="IPR001647">
    <property type="entry name" value="HTH_TetR"/>
</dbReference>
<comment type="caution">
    <text evidence="6">The sequence shown here is derived from an EMBL/GenBank/DDBJ whole genome shotgun (WGS) entry which is preliminary data.</text>
</comment>
<feature type="DNA-binding region" description="H-T-H motif" evidence="4">
    <location>
        <begin position="42"/>
        <end position="61"/>
    </location>
</feature>
<dbReference type="InterPro" id="IPR050109">
    <property type="entry name" value="HTH-type_TetR-like_transc_reg"/>
</dbReference>
<protein>
    <submittedName>
        <fullName evidence="6">TetR family transcriptional regulator</fullName>
    </submittedName>
</protein>
<dbReference type="Gene3D" id="1.10.357.10">
    <property type="entry name" value="Tetracycline Repressor, domain 2"/>
    <property type="match status" value="1"/>
</dbReference>
<evidence type="ECO:0000259" key="5">
    <source>
        <dbReference type="PROSITE" id="PS50977"/>
    </source>
</evidence>
<keyword evidence="3" id="KW-0804">Transcription</keyword>
<sequence>MEGRIPVDAVKGRVGRRRSTSWEHISDVAIDLFMARGFDDVSVDDVATAAGIARRTLFRYYPSKSALPWGDFDAHLHNMRTLLADLDPDVPIREALRTALLAFNEFDDPDRHRQRMRLILETEALQAYSMTMYAGWRAVVAAFVAGRMGVAPTDLVPQTVAWTMLGVALAAYGHWLEDEKASLPDALGDAFDMLAPGLTGLEIGVSESGHQRRR</sequence>